<dbReference type="Proteomes" id="UP001595699">
    <property type="component" value="Unassembled WGS sequence"/>
</dbReference>
<reference evidence="2" key="1">
    <citation type="journal article" date="2019" name="Int. J. Syst. Evol. Microbiol.">
        <title>The Global Catalogue of Microorganisms (GCM) 10K type strain sequencing project: providing services to taxonomists for standard genome sequencing and annotation.</title>
        <authorList>
            <consortium name="The Broad Institute Genomics Platform"/>
            <consortium name="The Broad Institute Genome Sequencing Center for Infectious Disease"/>
            <person name="Wu L."/>
            <person name="Ma J."/>
        </authorList>
    </citation>
    <scope>NUCLEOTIDE SEQUENCE [LARGE SCALE GENOMIC DNA]</scope>
    <source>
        <strain evidence="2">CGMCC 4.7241</strain>
    </source>
</reference>
<dbReference type="Pfam" id="PF17174">
    <property type="entry name" value="DUF5130"/>
    <property type="match status" value="1"/>
</dbReference>
<organism evidence="1 2">
    <name type="scientific">Tenggerimyces flavus</name>
    <dbReference type="NCBI Taxonomy" id="1708749"/>
    <lineage>
        <taxon>Bacteria</taxon>
        <taxon>Bacillati</taxon>
        <taxon>Actinomycetota</taxon>
        <taxon>Actinomycetes</taxon>
        <taxon>Propionibacteriales</taxon>
        <taxon>Nocardioidaceae</taxon>
        <taxon>Tenggerimyces</taxon>
    </lineage>
</organism>
<sequence>MPAGEGLSPRERGDIAHAVRTATELCGYPFTVHISGADEETRPYAETLHAGLPDSDRAVLVFIDPGANRLEIVTGTEARRVLSDDDCALVALTMQSAFAVGDLVGGTTSGVLQLAEHARRPTTVHTDTP</sequence>
<keyword evidence="2" id="KW-1185">Reference proteome</keyword>
<gene>
    <name evidence="1" type="ORF">ACFOUW_33960</name>
</gene>
<evidence type="ECO:0000313" key="1">
    <source>
        <dbReference type="EMBL" id="MFC3765882.1"/>
    </source>
</evidence>
<proteinExistence type="predicted"/>
<protein>
    <submittedName>
        <fullName evidence="1">DUF5130 family protein</fullName>
    </submittedName>
</protein>
<name>A0ABV7YNA3_9ACTN</name>
<dbReference type="RefSeq" id="WP_205121144.1">
    <property type="nucleotide sequence ID" value="NZ_JAFBCM010000001.1"/>
</dbReference>
<evidence type="ECO:0000313" key="2">
    <source>
        <dbReference type="Proteomes" id="UP001595699"/>
    </source>
</evidence>
<comment type="caution">
    <text evidence="1">The sequence shown here is derived from an EMBL/GenBank/DDBJ whole genome shotgun (WGS) entry which is preliminary data.</text>
</comment>
<dbReference type="InterPro" id="IPR033437">
    <property type="entry name" value="DUF5130"/>
</dbReference>
<dbReference type="Gene3D" id="3.10.310.50">
    <property type="match status" value="1"/>
</dbReference>
<accession>A0ABV7YNA3</accession>
<dbReference type="EMBL" id="JBHRZH010000043">
    <property type="protein sequence ID" value="MFC3765882.1"/>
    <property type="molecule type" value="Genomic_DNA"/>
</dbReference>